<evidence type="ECO:0000256" key="5">
    <source>
        <dbReference type="ARBA" id="ARBA00023002"/>
    </source>
</evidence>
<dbReference type="EC" id="1.-.-.-" evidence="6"/>
<reference evidence="7" key="1">
    <citation type="submission" date="2022-01" db="EMBL/GenBank/DDBJ databases">
        <title>Genome Sequence Resource for Two Populations of Ditylenchus destructor, the Migratory Endoparasitic Phytonematode.</title>
        <authorList>
            <person name="Zhang H."/>
            <person name="Lin R."/>
            <person name="Xie B."/>
        </authorList>
    </citation>
    <scope>NUCLEOTIDE SEQUENCE</scope>
    <source>
        <strain evidence="7">BazhouSP</strain>
    </source>
</reference>
<proteinExistence type="inferred from homology"/>
<dbReference type="Proteomes" id="UP001201812">
    <property type="component" value="Unassembled WGS sequence"/>
</dbReference>
<keyword evidence="4" id="KW-0521">NADP</keyword>
<dbReference type="GO" id="GO:0050660">
    <property type="term" value="F:flavin adenine dinucleotide binding"/>
    <property type="evidence" value="ECO:0007669"/>
    <property type="project" value="InterPro"/>
</dbReference>
<dbReference type="GO" id="GO:0004499">
    <property type="term" value="F:N,N-dimethylaniline monooxygenase activity"/>
    <property type="evidence" value="ECO:0007669"/>
    <property type="project" value="InterPro"/>
</dbReference>
<evidence type="ECO:0000256" key="4">
    <source>
        <dbReference type="ARBA" id="ARBA00022857"/>
    </source>
</evidence>
<dbReference type="InterPro" id="IPR000960">
    <property type="entry name" value="Flavin_mOase"/>
</dbReference>
<comment type="similarity">
    <text evidence="1 6">Belongs to the FMO family.</text>
</comment>
<dbReference type="Gene3D" id="3.50.50.60">
    <property type="entry name" value="FAD/NAD(P)-binding domain"/>
    <property type="match status" value="2"/>
</dbReference>
<dbReference type="PIRSF" id="PIRSF000332">
    <property type="entry name" value="FMO"/>
    <property type="match status" value="1"/>
</dbReference>
<gene>
    <name evidence="7" type="ORF">DdX_18163</name>
</gene>
<evidence type="ECO:0000256" key="1">
    <source>
        <dbReference type="ARBA" id="ARBA00009183"/>
    </source>
</evidence>
<dbReference type="PANTHER" id="PTHR23023">
    <property type="entry name" value="DIMETHYLANILINE MONOOXYGENASE"/>
    <property type="match status" value="1"/>
</dbReference>
<evidence type="ECO:0000313" key="7">
    <source>
        <dbReference type="EMBL" id="KAI1698011.1"/>
    </source>
</evidence>
<keyword evidence="3 6" id="KW-0274">FAD</keyword>
<keyword evidence="8" id="KW-1185">Reference proteome</keyword>
<accession>A0AAD4QT05</accession>
<evidence type="ECO:0000256" key="6">
    <source>
        <dbReference type="RuleBase" id="RU361177"/>
    </source>
</evidence>
<dbReference type="AlphaFoldDB" id="A0AAD4QT05"/>
<sequence length="466" mass="52669">MNSETRSVCIIGAGAAGLCAASRCVAAGFSVTVFEQGSGIGGTWIYEDIPVDKNVHSSMYKNLIANLPKEIMAYDDFTPLPNTNFASDSNEPSPSFISQDEMLQYLKEFGKSIESLIKFNSRVVNVERNEYDTSNEKANWKVTVANSTSVDTKWKIDDQHGSLLYTCHNFDVVFVCNGHYSVPRTPEFATKYRKPAIHSHYYRDARDYSGQTICVVGAGPSGSDIALQVAEYADKVYLSHKPIPAEGNTFGSLPKNCVPVSAVTDADNDMLKLVNGQTLSDLDNVIYCTGYKYSIPFLGSKIIRTPEDGAMVSPLFAHCVHVDYYDSLFFIGINWLALPFRIFDHHVHLALAFMSHALPSEKVTLEMVKGYEENRIRDLQTNSMALKNFHRLWTEQWDYFEWIREVTISNKSNFPHLLQLKPIPLVIRMVFEDVIREMFKSLPDYKKIAYVIVDDNEFIAKKPDFN</sequence>
<dbReference type="GO" id="GO:0050661">
    <property type="term" value="F:NADP binding"/>
    <property type="evidence" value="ECO:0007669"/>
    <property type="project" value="InterPro"/>
</dbReference>
<evidence type="ECO:0000313" key="8">
    <source>
        <dbReference type="Proteomes" id="UP001201812"/>
    </source>
</evidence>
<organism evidence="7 8">
    <name type="scientific">Ditylenchus destructor</name>
    <dbReference type="NCBI Taxonomy" id="166010"/>
    <lineage>
        <taxon>Eukaryota</taxon>
        <taxon>Metazoa</taxon>
        <taxon>Ecdysozoa</taxon>
        <taxon>Nematoda</taxon>
        <taxon>Chromadorea</taxon>
        <taxon>Rhabditida</taxon>
        <taxon>Tylenchina</taxon>
        <taxon>Tylenchomorpha</taxon>
        <taxon>Sphaerularioidea</taxon>
        <taxon>Anguinidae</taxon>
        <taxon>Anguininae</taxon>
        <taxon>Ditylenchus</taxon>
    </lineage>
</organism>
<comment type="caution">
    <text evidence="7">The sequence shown here is derived from an EMBL/GenBank/DDBJ whole genome shotgun (WGS) entry which is preliminary data.</text>
</comment>
<dbReference type="Pfam" id="PF00743">
    <property type="entry name" value="FMO-like"/>
    <property type="match status" value="1"/>
</dbReference>
<name>A0AAD4QT05_9BILA</name>
<dbReference type="InterPro" id="IPR020946">
    <property type="entry name" value="Flavin_mOase-like"/>
</dbReference>
<keyword evidence="5 6" id="KW-0560">Oxidoreductase</keyword>
<dbReference type="PRINTS" id="PR00368">
    <property type="entry name" value="FADPNR"/>
</dbReference>
<keyword evidence="2 6" id="KW-0285">Flavoprotein</keyword>
<dbReference type="InterPro" id="IPR050346">
    <property type="entry name" value="FMO-like"/>
</dbReference>
<dbReference type="SUPFAM" id="SSF51905">
    <property type="entry name" value="FAD/NAD(P)-binding domain"/>
    <property type="match status" value="1"/>
</dbReference>
<dbReference type="InterPro" id="IPR036188">
    <property type="entry name" value="FAD/NAD-bd_sf"/>
</dbReference>
<comment type="cofactor">
    <cofactor evidence="6">
        <name>FAD</name>
        <dbReference type="ChEBI" id="CHEBI:57692"/>
    </cofactor>
</comment>
<protein>
    <recommendedName>
        <fullName evidence="6">Flavin-containing monooxygenase</fullName>
        <ecNumber evidence="6">1.-.-.-</ecNumber>
    </recommendedName>
</protein>
<dbReference type="EMBL" id="JAKKPZ010000240">
    <property type="protein sequence ID" value="KAI1698011.1"/>
    <property type="molecule type" value="Genomic_DNA"/>
</dbReference>
<keyword evidence="6 7" id="KW-0503">Monooxygenase</keyword>
<dbReference type="PRINTS" id="PR00411">
    <property type="entry name" value="PNDRDTASEI"/>
</dbReference>
<evidence type="ECO:0000256" key="3">
    <source>
        <dbReference type="ARBA" id="ARBA00022827"/>
    </source>
</evidence>
<evidence type="ECO:0000256" key="2">
    <source>
        <dbReference type="ARBA" id="ARBA00022630"/>
    </source>
</evidence>